<dbReference type="EMBL" id="LGST01000016">
    <property type="protein sequence ID" value="KNE00824.1"/>
    <property type="molecule type" value="Genomic_DNA"/>
</dbReference>
<comment type="caution">
    <text evidence="2">The sequence shown here is derived from an EMBL/GenBank/DDBJ whole genome shotgun (WGS) entry which is preliminary data.</text>
</comment>
<dbReference type="AlphaFoldDB" id="A0A0L0P3D7"/>
<evidence type="ECO:0000313" key="2">
    <source>
        <dbReference type="EMBL" id="KNE00824.1"/>
    </source>
</evidence>
<reference evidence="3" key="1">
    <citation type="journal article" date="2015" name="BMC Genomics">
        <title>Draft genome of a commonly misdiagnosed multidrug resistant pathogen Candida auris.</title>
        <authorList>
            <person name="Chatterjee S."/>
            <person name="Alampalli S.V."/>
            <person name="Nageshan R.K."/>
            <person name="Chettiar S.T."/>
            <person name="Joshi S."/>
            <person name="Tatu U.S."/>
        </authorList>
    </citation>
    <scope>NUCLEOTIDE SEQUENCE [LARGE SCALE GENOMIC DNA]</scope>
    <source>
        <strain evidence="3">6684</strain>
    </source>
</reference>
<accession>A0A0L0P3D7</accession>
<proteinExistence type="predicted"/>
<feature type="region of interest" description="Disordered" evidence="1">
    <location>
        <begin position="1"/>
        <end position="22"/>
    </location>
</feature>
<dbReference type="Proteomes" id="UP000037122">
    <property type="component" value="Unassembled WGS sequence"/>
</dbReference>
<name>A0A0L0P3D7_CANAR</name>
<sequence length="41" mass="5160">MQGRTQNRRRMETKREANKKMAVRDRDIPLKRNVYFFLELY</sequence>
<dbReference type="VEuPathDB" id="FungiDB:QG37_01688"/>
<organism evidence="2 3">
    <name type="scientific">Candidozyma auris</name>
    <name type="common">Yeast</name>
    <name type="synonym">Candida auris</name>
    <dbReference type="NCBI Taxonomy" id="498019"/>
    <lineage>
        <taxon>Eukaryota</taxon>
        <taxon>Fungi</taxon>
        <taxon>Dikarya</taxon>
        <taxon>Ascomycota</taxon>
        <taxon>Saccharomycotina</taxon>
        <taxon>Pichiomycetes</taxon>
        <taxon>Metschnikowiaceae</taxon>
        <taxon>Candidozyma</taxon>
    </lineage>
</organism>
<evidence type="ECO:0000313" key="3">
    <source>
        <dbReference type="Proteomes" id="UP000037122"/>
    </source>
</evidence>
<evidence type="ECO:0000256" key="1">
    <source>
        <dbReference type="SAM" id="MobiDB-lite"/>
    </source>
</evidence>
<gene>
    <name evidence="2" type="ORF">QG37_01688</name>
</gene>
<feature type="compositionally biased region" description="Basic and acidic residues" evidence="1">
    <location>
        <begin position="9"/>
        <end position="22"/>
    </location>
</feature>
<protein>
    <submittedName>
        <fullName evidence="2">Uncharacterized protein</fullName>
    </submittedName>
</protein>